<evidence type="ECO:0008006" key="4">
    <source>
        <dbReference type="Google" id="ProtNLM"/>
    </source>
</evidence>
<evidence type="ECO:0000256" key="1">
    <source>
        <dbReference type="SAM" id="MobiDB-lite"/>
    </source>
</evidence>
<dbReference type="AlphaFoldDB" id="A0A9X1HL42"/>
<accession>A0A9X1HL42</accession>
<reference evidence="2" key="1">
    <citation type="submission" date="2021-09" db="EMBL/GenBank/DDBJ databases">
        <title>Fulvivirga sp. isolated from coastal sediment.</title>
        <authorList>
            <person name="Yu H."/>
        </authorList>
    </citation>
    <scope>NUCLEOTIDE SEQUENCE</scope>
    <source>
        <strain evidence="2">1062</strain>
    </source>
</reference>
<comment type="caution">
    <text evidence="2">The sequence shown here is derived from an EMBL/GenBank/DDBJ whole genome shotgun (WGS) entry which is preliminary data.</text>
</comment>
<name>A0A9X1HL42_9BACT</name>
<keyword evidence="3" id="KW-1185">Reference proteome</keyword>
<dbReference type="Proteomes" id="UP001139409">
    <property type="component" value="Unassembled WGS sequence"/>
</dbReference>
<organism evidence="2 3">
    <name type="scientific">Fulvivirga sedimenti</name>
    <dbReference type="NCBI Taxonomy" id="2879465"/>
    <lineage>
        <taxon>Bacteria</taxon>
        <taxon>Pseudomonadati</taxon>
        <taxon>Bacteroidota</taxon>
        <taxon>Cytophagia</taxon>
        <taxon>Cytophagales</taxon>
        <taxon>Fulvivirgaceae</taxon>
        <taxon>Fulvivirga</taxon>
    </lineage>
</organism>
<gene>
    <name evidence="2" type="ORF">LDX50_03900</name>
</gene>
<sequence length="144" mass="17195">MAEAGRKKEEKKTEEQSQELYGEDPFDADQLRASWNLFAEQKKQEGRDVEYAILTQDFYLKEKYTIVLQLTNTVKINILDRFRSDLITYLKTELNNRHIQIETELLEEEKAYRPYTNKEKFEYLATKKPILKDLQERLGLDPDL</sequence>
<proteinExistence type="predicted"/>
<evidence type="ECO:0000313" key="2">
    <source>
        <dbReference type="EMBL" id="MCA6073995.1"/>
    </source>
</evidence>
<protein>
    <recommendedName>
        <fullName evidence="4">DNA polymerase III subunit gamma/tau</fullName>
    </recommendedName>
</protein>
<feature type="compositionally biased region" description="Basic and acidic residues" evidence="1">
    <location>
        <begin position="1"/>
        <end position="15"/>
    </location>
</feature>
<dbReference type="EMBL" id="JAIXNE010000001">
    <property type="protein sequence ID" value="MCA6073995.1"/>
    <property type="molecule type" value="Genomic_DNA"/>
</dbReference>
<feature type="region of interest" description="Disordered" evidence="1">
    <location>
        <begin position="1"/>
        <end position="26"/>
    </location>
</feature>
<dbReference type="RefSeq" id="WP_225697103.1">
    <property type="nucleotide sequence ID" value="NZ_JAIXNE010000001.1"/>
</dbReference>
<evidence type="ECO:0000313" key="3">
    <source>
        <dbReference type="Proteomes" id="UP001139409"/>
    </source>
</evidence>